<dbReference type="Pfam" id="PF25298">
    <property type="entry name" value="Baculo_FP_2nd"/>
    <property type="match status" value="1"/>
</dbReference>
<dbReference type="InterPro" id="IPR001965">
    <property type="entry name" value="Znf_PHD"/>
</dbReference>
<dbReference type="SMART" id="SM00249">
    <property type="entry name" value="PHD"/>
    <property type="match status" value="1"/>
</dbReference>
<evidence type="ECO:0000313" key="6">
    <source>
        <dbReference type="EMBL" id="KAL0880702.1"/>
    </source>
</evidence>
<dbReference type="EMBL" id="JBEUOH010000012">
    <property type="protein sequence ID" value="KAL0880702.1"/>
    <property type="molecule type" value="Genomic_DNA"/>
</dbReference>
<dbReference type="SUPFAM" id="SSF57903">
    <property type="entry name" value="FYVE/PHD zinc finger"/>
    <property type="match status" value="1"/>
</dbReference>
<protein>
    <recommendedName>
        <fullName evidence="5">Zinc finger PHD-type domain-containing protein</fullName>
    </recommendedName>
</protein>
<dbReference type="PANTHER" id="PTHR11505">
    <property type="entry name" value="L1 TRANSPOSABLE ELEMENT-RELATED"/>
    <property type="match status" value="1"/>
</dbReference>
<organism evidence="6 7">
    <name type="scientific">Loxostege sticticalis</name>
    <name type="common">Beet webworm moth</name>
    <dbReference type="NCBI Taxonomy" id="481309"/>
    <lineage>
        <taxon>Eukaryota</taxon>
        <taxon>Metazoa</taxon>
        <taxon>Ecdysozoa</taxon>
        <taxon>Arthropoda</taxon>
        <taxon>Hexapoda</taxon>
        <taxon>Insecta</taxon>
        <taxon>Pterygota</taxon>
        <taxon>Neoptera</taxon>
        <taxon>Endopterygota</taxon>
        <taxon>Lepidoptera</taxon>
        <taxon>Glossata</taxon>
        <taxon>Ditrysia</taxon>
        <taxon>Pyraloidea</taxon>
        <taxon>Crambidae</taxon>
        <taxon>Pyraustinae</taxon>
        <taxon>Loxostege</taxon>
    </lineage>
</organism>
<dbReference type="Pfam" id="PF00628">
    <property type="entry name" value="PHD"/>
    <property type="match status" value="1"/>
</dbReference>
<name>A0ABR3HVY0_LOXSC</name>
<keyword evidence="7" id="KW-1185">Reference proteome</keyword>
<feature type="compositionally biased region" description="Polar residues" evidence="4">
    <location>
        <begin position="64"/>
        <end position="77"/>
    </location>
</feature>
<evidence type="ECO:0000259" key="5">
    <source>
        <dbReference type="SMART" id="SM00249"/>
    </source>
</evidence>
<dbReference type="Proteomes" id="UP001549920">
    <property type="component" value="Unassembled WGS sequence"/>
</dbReference>
<feature type="region of interest" description="Disordered" evidence="4">
    <location>
        <begin position="64"/>
        <end position="98"/>
    </location>
</feature>
<dbReference type="InterPro" id="IPR013083">
    <property type="entry name" value="Znf_RING/FYVE/PHD"/>
</dbReference>
<dbReference type="InterPro" id="IPR019787">
    <property type="entry name" value="Znf_PHD-finger"/>
</dbReference>
<accession>A0ABR3HVY0</accession>
<evidence type="ECO:0000256" key="1">
    <source>
        <dbReference type="ARBA" id="ARBA00022723"/>
    </source>
</evidence>
<keyword evidence="2" id="KW-0863">Zinc-finger</keyword>
<reference evidence="6 7" key="1">
    <citation type="submission" date="2024-06" db="EMBL/GenBank/DDBJ databases">
        <title>A chromosome-level genome assembly of beet webworm, Loxostege sticticalis.</title>
        <authorList>
            <person name="Zhang Y."/>
        </authorList>
    </citation>
    <scope>NUCLEOTIDE SEQUENCE [LARGE SCALE GENOMIC DNA]</scope>
    <source>
        <strain evidence="6">AQ026</strain>
        <tissue evidence="6">Whole body</tissue>
    </source>
</reference>
<dbReference type="Gene3D" id="3.30.40.10">
    <property type="entry name" value="Zinc/RING finger domain, C3HC4 (zinc finger)"/>
    <property type="match status" value="1"/>
</dbReference>
<gene>
    <name evidence="6" type="ORF">ABMA27_001918</name>
</gene>
<evidence type="ECO:0000256" key="4">
    <source>
        <dbReference type="SAM" id="MobiDB-lite"/>
    </source>
</evidence>
<keyword evidence="3" id="KW-0862">Zinc</keyword>
<proteinExistence type="predicted"/>
<comment type="caution">
    <text evidence="6">The sequence shown here is derived from an EMBL/GenBank/DDBJ whole genome shotgun (WGS) entry which is preliminary data.</text>
</comment>
<dbReference type="InterPro" id="IPR057251">
    <property type="entry name" value="FP_C"/>
</dbReference>
<evidence type="ECO:0000256" key="2">
    <source>
        <dbReference type="ARBA" id="ARBA00022771"/>
    </source>
</evidence>
<evidence type="ECO:0000256" key="3">
    <source>
        <dbReference type="ARBA" id="ARBA00022833"/>
    </source>
</evidence>
<evidence type="ECO:0000313" key="7">
    <source>
        <dbReference type="Proteomes" id="UP001549920"/>
    </source>
</evidence>
<keyword evidence="1" id="KW-0479">Metal-binding</keyword>
<sequence>MASKNSTHWGCCETESDTSSFITCTQCMNAFHYTCLMLDEESITSEQVLSWVCSICANHVPKGNQNDNTPARNISKNRGNKKKKPNSPPEVDLEANVTREDVRDIMEKTMETKFDSLVTKFNSMLVSALNYKLAPIEREIAEIKSSMSFMNESYEKMLKEQEESRRMIKEMQGENEGLKSTVLDLTSRVAQLEQHARSKNVEIQCLPEKKHENLMNIVKTLGKTIGCEITDADIQHCTRVTKINPNSTRPRAIVAQFAAPRLRDSFLARVTVFNKSNPKAKLNATHAGLREDNAIYVTEHLTPALKDLHYAARTKAKKMGYDFVWIRNGRIFVRKSADSDYIWIKDTKSLDKIV</sequence>
<feature type="domain" description="Zinc finger PHD-type" evidence="5">
    <location>
        <begin position="10"/>
        <end position="57"/>
    </location>
</feature>
<dbReference type="InterPro" id="IPR011011">
    <property type="entry name" value="Znf_FYVE_PHD"/>
</dbReference>
<dbReference type="InterPro" id="IPR004244">
    <property type="entry name" value="Transposase_22"/>
</dbReference>